<dbReference type="InterPro" id="IPR000719">
    <property type="entry name" value="Prot_kinase_dom"/>
</dbReference>
<keyword evidence="4" id="KW-0067">ATP-binding</keyword>
<dbReference type="Gene3D" id="3.30.200.20">
    <property type="entry name" value="Phosphorylase Kinase, domain 1"/>
    <property type="match status" value="1"/>
</dbReference>
<evidence type="ECO:0000259" key="6">
    <source>
        <dbReference type="PROSITE" id="PS50011"/>
    </source>
</evidence>
<comment type="caution">
    <text evidence="7">The sequence shown here is derived from an EMBL/GenBank/DDBJ whole genome shotgun (WGS) entry which is preliminary data.</text>
</comment>
<evidence type="ECO:0000313" key="7">
    <source>
        <dbReference type="EMBL" id="KFA87880.1"/>
    </source>
</evidence>
<dbReference type="RefSeq" id="WP_043410565.1">
    <property type="nucleotide sequence ID" value="NZ_JPMI01000322.1"/>
</dbReference>
<proteinExistence type="predicted"/>
<dbReference type="InterPro" id="IPR008271">
    <property type="entry name" value="Ser/Thr_kinase_AS"/>
</dbReference>
<accession>A0A084SHE5</accession>
<dbReference type="PROSITE" id="PS00108">
    <property type="entry name" value="PROTEIN_KINASE_ST"/>
    <property type="match status" value="1"/>
</dbReference>
<dbReference type="PROSITE" id="PS50011">
    <property type="entry name" value="PROTEIN_KINASE_DOM"/>
    <property type="match status" value="1"/>
</dbReference>
<keyword evidence="3" id="KW-0418">Kinase</keyword>
<feature type="region of interest" description="Disordered" evidence="5">
    <location>
        <begin position="332"/>
        <end position="359"/>
    </location>
</feature>
<dbReference type="AlphaFoldDB" id="A0A084SHE5"/>
<dbReference type="PANTHER" id="PTHR43289">
    <property type="entry name" value="MITOGEN-ACTIVATED PROTEIN KINASE KINASE KINASE 20-RELATED"/>
    <property type="match status" value="1"/>
</dbReference>
<dbReference type="SMART" id="SM00220">
    <property type="entry name" value="S_TKc"/>
    <property type="match status" value="1"/>
</dbReference>
<evidence type="ECO:0000256" key="1">
    <source>
        <dbReference type="ARBA" id="ARBA00022679"/>
    </source>
</evidence>
<evidence type="ECO:0000256" key="4">
    <source>
        <dbReference type="ARBA" id="ARBA00022840"/>
    </source>
</evidence>
<feature type="compositionally biased region" description="Gly residues" evidence="5">
    <location>
        <begin position="350"/>
        <end position="359"/>
    </location>
</feature>
<evidence type="ECO:0000313" key="8">
    <source>
        <dbReference type="Proteomes" id="UP000028547"/>
    </source>
</evidence>
<protein>
    <recommendedName>
        <fullName evidence="6">Protein kinase domain-containing protein</fullName>
    </recommendedName>
</protein>
<keyword evidence="2" id="KW-0547">Nucleotide-binding</keyword>
<dbReference type="Gene3D" id="1.10.510.10">
    <property type="entry name" value="Transferase(Phosphotransferase) domain 1"/>
    <property type="match status" value="1"/>
</dbReference>
<dbReference type="InterPro" id="IPR011009">
    <property type="entry name" value="Kinase-like_dom_sf"/>
</dbReference>
<dbReference type="PANTHER" id="PTHR43289:SF6">
    <property type="entry name" value="SERINE_THREONINE-PROTEIN KINASE NEKL-3"/>
    <property type="match status" value="1"/>
</dbReference>
<feature type="domain" description="Protein kinase" evidence="6">
    <location>
        <begin position="19"/>
        <end position="291"/>
    </location>
</feature>
<dbReference type="Pfam" id="PF00069">
    <property type="entry name" value="Pkinase"/>
    <property type="match status" value="1"/>
</dbReference>
<dbReference type="EMBL" id="JPMI01000322">
    <property type="protein sequence ID" value="KFA87880.1"/>
    <property type="molecule type" value="Genomic_DNA"/>
</dbReference>
<evidence type="ECO:0000256" key="3">
    <source>
        <dbReference type="ARBA" id="ARBA00022777"/>
    </source>
</evidence>
<dbReference type="SUPFAM" id="SSF56112">
    <property type="entry name" value="Protein kinase-like (PK-like)"/>
    <property type="match status" value="1"/>
</dbReference>
<keyword evidence="1" id="KW-0808">Transferase</keyword>
<dbReference type="Proteomes" id="UP000028547">
    <property type="component" value="Unassembled WGS sequence"/>
</dbReference>
<evidence type="ECO:0000256" key="5">
    <source>
        <dbReference type="SAM" id="MobiDB-lite"/>
    </source>
</evidence>
<feature type="compositionally biased region" description="Pro residues" evidence="5">
    <location>
        <begin position="335"/>
        <end position="345"/>
    </location>
</feature>
<name>A0A084SHE5_9BACT</name>
<gene>
    <name evidence="7" type="ORF">Q664_44660</name>
</gene>
<reference evidence="7 8" key="1">
    <citation type="submission" date="2014-07" db="EMBL/GenBank/DDBJ databases">
        <title>Draft Genome Sequence of Gephyronic Acid Producer, Cystobacter violaceus Strain Cb vi76.</title>
        <authorList>
            <person name="Stevens D.C."/>
            <person name="Young J."/>
            <person name="Carmichael R."/>
            <person name="Tan J."/>
            <person name="Taylor R.E."/>
        </authorList>
    </citation>
    <scope>NUCLEOTIDE SEQUENCE [LARGE SCALE GENOMIC DNA]</scope>
    <source>
        <strain evidence="7 8">Cb vi76</strain>
    </source>
</reference>
<sequence length="607" mass="66786">MSTPLHPHQLREGEMVRDFRIVRWLGAGGFSFAFLVERGGHQYFMKVAARPLSREDADRVDDWMRREVTSLELLHHTHLLPVLEWGRWPEVETGYGYFVTPYVQGSTFHVWRWRERASLHRSVGMVCAYLEALAVLHVRGVCHRDIKADNLLVRQEDDKPFLIDFGSVHLPWARALTEGLAPGTLYCQPPEAVVFLVSEAFQPGSRLEARPEADLYAVGLLLYETLTNCRPFSTRLTLEQLLIAIGTAMPPDPRTFDPGLPAGLCALVMRLLAKNPGERPSSAWAVREELLRMRDEEGHTDVWQAPARRPSECPWASEVPAGMELLREVAEDAPAPEPAPAPAAPAEPESGGGAASGGAGWRERRRVLVTLALLVGLLGIGWMLSSEKGTHPVSSAPPSATSNDSSPAWASSRVCRVLAGMVSLSTAQLIGCATVPARPDPLSYLERCPAEARATPARLGLEPREHPSFLETGTPASRRTIEDGGALNLEPGPVTADMVAMVNGKEVWFKISGEAVTLPHRVYIQFDRIHPPEGEPLPICGVAVDDIHQYGIPTYAKLPIEGNEVDPEKVDKSPGSVVLNDPRFETVLRGPEGYDMPRIKWAPPGWR</sequence>
<dbReference type="GO" id="GO:0004674">
    <property type="term" value="F:protein serine/threonine kinase activity"/>
    <property type="evidence" value="ECO:0007669"/>
    <property type="project" value="TreeGrafter"/>
</dbReference>
<dbReference type="GO" id="GO:0005524">
    <property type="term" value="F:ATP binding"/>
    <property type="evidence" value="ECO:0007669"/>
    <property type="project" value="UniProtKB-KW"/>
</dbReference>
<evidence type="ECO:0000256" key="2">
    <source>
        <dbReference type="ARBA" id="ARBA00022741"/>
    </source>
</evidence>
<organism evidence="7 8">
    <name type="scientific">Archangium violaceum Cb vi76</name>
    <dbReference type="NCBI Taxonomy" id="1406225"/>
    <lineage>
        <taxon>Bacteria</taxon>
        <taxon>Pseudomonadati</taxon>
        <taxon>Myxococcota</taxon>
        <taxon>Myxococcia</taxon>
        <taxon>Myxococcales</taxon>
        <taxon>Cystobacterineae</taxon>
        <taxon>Archangiaceae</taxon>
        <taxon>Archangium</taxon>
    </lineage>
</organism>